<evidence type="ECO:0000313" key="6">
    <source>
        <dbReference type="Proteomes" id="UP000198855"/>
    </source>
</evidence>
<gene>
    <name evidence="5" type="ORF">SAMN05216378_4246</name>
</gene>
<dbReference type="CDD" id="cd01949">
    <property type="entry name" value="GGDEF"/>
    <property type="match status" value="1"/>
</dbReference>
<feature type="transmembrane region" description="Helical" evidence="1">
    <location>
        <begin position="110"/>
        <end position="131"/>
    </location>
</feature>
<dbReference type="AlphaFoldDB" id="A0A1I2DSF1"/>
<dbReference type="Pfam" id="PF00990">
    <property type="entry name" value="GGDEF"/>
    <property type="match status" value="1"/>
</dbReference>
<dbReference type="Pfam" id="PF03707">
    <property type="entry name" value="MHYT"/>
    <property type="match status" value="2"/>
</dbReference>
<dbReference type="STRING" id="1045775.SAMN05216378_4246"/>
<protein>
    <submittedName>
        <fullName evidence="5">Diguanylate cyclase (GGDEF) domain-containing protein</fullName>
    </submittedName>
</protein>
<dbReference type="SUPFAM" id="SSF141868">
    <property type="entry name" value="EAL domain-like"/>
    <property type="match status" value="1"/>
</dbReference>
<sequence>MVTLHGEYNGWVILLSFIIALFVSYSALNLVYKISQSKGKVQLGWMLAGAFVMGSGVWTMHFIGMMAFHIGIPIAYDVPVTLLSITASIGASYIAFYLTMAKEINRLKLLGGGFVMGAGIVAMHYTGMASMHSPTMSIQYNPIIVILSAAIAVLTSCAALYFFINFRDGSKAVWSKWAAAALMGLAVCGMHYTGMGAASFWCGEEAVTLLTEDIPINLFLLISVTLVTLLIMLVTWIAIYLDRTVLERMAFSDPLTGLANRHAMNRFFDHKLENARTYGLLFLDLDQFKIINDTLGHDVGDLLVQAVAKRLRSHENEGAQTFRLGGDEFLLMTKGMEPAQVEQLATHILEDIRKPYLLEGNELYITGSIGISLSPEHGNERSSLLIAADTAMYQAKRRGKNQYCLYNEHLERELLRRMELEKDLRIALARDQFVVHYQPKWDAAVNRAIGVEALLRWNHPILGRISPEEFIPIAEETGLIVPITRWVLGQACRDCFEWNEDRTEPLSVSVNMSVCVFDSKNLEDMVVSALLHSGLDATLLELEITETIVMHNVEDVVEQLKSIREIGVQISMDDFGAGYSALGSIDLIPFQTLKIDKLYMQQSDSPSKRAIIHTIIMLAKQLNLEVIAEGVETEQQMAFLQSAGCSMMQGYYFSKPISRADLDLWLQQSMFVNGRHTSQSLIG</sequence>
<evidence type="ECO:0000256" key="1">
    <source>
        <dbReference type="PROSITE-ProRule" id="PRU00244"/>
    </source>
</evidence>
<organism evidence="5 6">
    <name type="scientific">Paenibacillus catalpae</name>
    <dbReference type="NCBI Taxonomy" id="1045775"/>
    <lineage>
        <taxon>Bacteria</taxon>
        <taxon>Bacillati</taxon>
        <taxon>Bacillota</taxon>
        <taxon>Bacilli</taxon>
        <taxon>Bacillales</taxon>
        <taxon>Paenibacillaceae</taxon>
        <taxon>Paenibacillus</taxon>
    </lineage>
</organism>
<name>A0A1I2DSF1_9BACL</name>
<feature type="transmembrane region" description="Helical" evidence="1">
    <location>
        <begin position="12"/>
        <end position="32"/>
    </location>
</feature>
<dbReference type="InterPro" id="IPR005330">
    <property type="entry name" value="MHYT_dom"/>
</dbReference>
<dbReference type="InterPro" id="IPR035919">
    <property type="entry name" value="EAL_sf"/>
</dbReference>
<dbReference type="NCBIfam" id="TIGR00254">
    <property type="entry name" value="GGDEF"/>
    <property type="match status" value="1"/>
</dbReference>
<feature type="transmembrane region" description="Helical" evidence="1">
    <location>
        <begin position="176"/>
        <end position="194"/>
    </location>
</feature>
<evidence type="ECO:0000259" key="4">
    <source>
        <dbReference type="PROSITE" id="PS50924"/>
    </source>
</evidence>
<dbReference type="SMART" id="SM00052">
    <property type="entry name" value="EAL"/>
    <property type="match status" value="1"/>
</dbReference>
<dbReference type="PANTHER" id="PTHR44757:SF2">
    <property type="entry name" value="BIOFILM ARCHITECTURE MAINTENANCE PROTEIN MBAA"/>
    <property type="match status" value="1"/>
</dbReference>
<dbReference type="Proteomes" id="UP000198855">
    <property type="component" value="Unassembled WGS sequence"/>
</dbReference>
<feature type="domain" description="EAL" evidence="2">
    <location>
        <begin position="417"/>
        <end position="670"/>
    </location>
</feature>
<dbReference type="PROSITE" id="PS50883">
    <property type="entry name" value="EAL"/>
    <property type="match status" value="1"/>
</dbReference>
<dbReference type="Gene3D" id="3.20.20.450">
    <property type="entry name" value="EAL domain"/>
    <property type="match status" value="1"/>
</dbReference>
<dbReference type="GO" id="GO:0016020">
    <property type="term" value="C:membrane"/>
    <property type="evidence" value="ECO:0007669"/>
    <property type="project" value="UniProtKB-UniRule"/>
</dbReference>
<keyword evidence="1" id="KW-1133">Transmembrane helix</keyword>
<feature type="transmembrane region" description="Helical" evidence="1">
    <location>
        <begin position="143"/>
        <end position="164"/>
    </location>
</feature>
<dbReference type="PROSITE" id="PS50924">
    <property type="entry name" value="MHYT"/>
    <property type="match status" value="1"/>
</dbReference>
<evidence type="ECO:0000259" key="3">
    <source>
        <dbReference type="PROSITE" id="PS50887"/>
    </source>
</evidence>
<feature type="domain" description="MHYT" evidence="4">
    <location>
        <begin position="8"/>
        <end position="201"/>
    </location>
</feature>
<feature type="domain" description="GGDEF" evidence="3">
    <location>
        <begin position="276"/>
        <end position="408"/>
    </location>
</feature>
<dbReference type="RefSeq" id="WP_091188413.1">
    <property type="nucleotide sequence ID" value="NZ_FOMT01000004.1"/>
</dbReference>
<dbReference type="EMBL" id="FOMT01000004">
    <property type="protein sequence ID" value="SFE83309.1"/>
    <property type="molecule type" value="Genomic_DNA"/>
</dbReference>
<dbReference type="InterPro" id="IPR000160">
    <property type="entry name" value="GGDEF_dom"/>
</dbReference>
<reference evidence="6" key="1">
    <citation type="submission" date="2016-10" db="EMBL/GenBank/DDBJ databases">
        <authorList>
            <person name="Varghese N."/>
            <person name="Submissions S."/>
        </authorList>
    </citation>
    <scope>NUCLEOTIDE SEQUENCE [LARGE SCALE GENOMIC DNA]</scope>
    <source>
        <strain evidence="6">CGMCC 1.10784</strain>
    </source>
</reference>
<dbReference type="InterPro" id="IPR029787">
    <property type="entry name" value="Nucleotide_cyclase"/>
</dbReference>
<feature type="transmembrane region" description="Helical" evidence="1">
    <location>
        <begin position="214"/>
        <end position="241"/>
    </location>
</feature>
<dbReference type="InterPro" id="IPR043128">
    <property type="entry name" value="Rev_trsase/Diguanyl_cyclase"/>
</dbReference>
<accession>A0A1I2DSF1</accession>
<feature type="transmembrane region" description="Helical" evidence="1">
    <location>
        <begin position="78"/>
        <end position="98"/>
    </location>
</feature>
<evidence type="ECO:0000313" key="5">
    <source>
        <dbReference type="EMBL" id="SFE83309.1"/>
    </source>
</evidence>
<dbReference type="OrthoDB" id="9759607at2"/>
<dbReference type="Pfam" id="PF00563">
    <property type="entry name" value="EAL"/>
    <property type="match status" value="1"/>
</dbReference>
<feature type="transmembrane region" description="Helical" evidence="1">
    <location>
        <begin position="44"/>
        <end position="72"/>
    </location>
</feature>
<evidence type="ECO:0000259" key="2">
    <source>
        <dbReference type="PROSITE" id="PS50883"/>
    </source>
</evidence>
<dbReference type="CDD" id="cd01948">
    <property type="entry name" value="EAL"/>
    <property type="match status" value="1"/>
</dbReference>
<keyword evidence="1" id="KW-0812">Transmembrane</keyword>
<dbReference type="SMART" id="SM00267">
    <property type="entry name" value="GGDEF"/>
    <property type="match status" value="1"/>
</dbReference>
<keyword evidence="1" id="KW-0472">Membrane</keyword>
<keyword evidence="6" id="KW-1185">Reference proteome</keyword>
<dbReference type="SUPFAM" id="SSF55073">
    <property type="entry name" value="Nucleotide cyclase"/>
    <property type="match status" value="1"/>
</dbReference>
<proteinExistence type="predicted"/>
<dbReference type="InterPro" id="IPR001633">
    <property type="entry name" value="EAL_dom"/>
</dbReference>
<dbReference type="InterPro" id="IPR052155">
    <property type="entry name" value="Biofilm_reg_signaling"/>
</dbReference>
<dbReference type="PROSITE" id="PS50887">
    <property type="entry name" value="GGDEF"/>
    <property type="match status" value="1"/>
</dbReference>
<dbReference type="Gene3D" id="3.30.70.270">
    <property type="match status" value="1"/>
</dbReference>
<dbReference type="PANTHER" id="PTHR44757">
    <property type="entry name" value="DIGUANYLATE CYCLASE DGCP"/>
    <property type="match status" value="1"/>
</dbReference>